<keyword evidence="6" id="KW-1185">Reference proteome</keyword>
<protein>
    <submittedName>
        <fullName evidence="5">TLC domain-containing protein</fullName>
    </submittedName>
</protein>
<reference evidence="4" key="2">
    <citation type="submission" date="2024-04" db="EMBL/GenBank/DDBJ databases">
        <authorList>
            <person name="Chen Y."/>
            <person name="Shah S."/>
            <person name="Dougan E. K."/>
            <person name="Thang M."/>
            <person name="Chan C."/>
        </authorList>
    </citation>
    <scope>NUCLEOTIDE SEQUENCE [LARGE SCALE GENOMIC DNA]</scope>
</reference>
<name>A0A9P1CR11_9DINO</name>
<dbReference type="InterPro" id="IPR012340">
    <property type="entry name" value="NA-bd_OB-fold"/>
</dbReference>
<evidence type="ECO:0000313" key="3">
    <source>
        <dbReference type="EMBL" id="CAI3996189.1"/>
    </source>
</evidence>
<dbReference type="EMBL" id="CAMXCT030002171">
    <property type="protein sequence ID" value="CAL4783501.1"/>
    <property type="molecule type" value="Genomic_DNA"/>
</dbReference>
<dbReference type="AlphaFoldDB" id="A0A9P1CR11"/>
<dbReference type="GO" id="GO:0006402">
    <property type="term" value="P:mRNA catabolic process"/>
    <property type="evidence" value="ECO:0007669"/>
    <property type="project" value="TreeGrafter"/>
</dbReference>
<feature type="region of interest" description="Disordered" evidence="1">
    <location>
        <begin position="250"/>
        <end position="272"/>
    </location>
</feature>
<dbReference type="PANTHER" id="PTHR23355:SF9">
    <property type="entry name" value="DIS3-LIKE EXONUCLEASE 2"/>
    <property type="match status" value="1"/>
</dbReference>
<dbReference type="Pfam" id="PF00773">
    <property type="entry name" value="RNB"/>
    <property type="match status" value="1"/>
</dbReference>
<dbReference type="GO" id="GO:0000175">
    <property type="term" value="F:3'-5'-RNA exonuclease activity"/>
    <property type="evidence" value="ECO:0007669"/>
    <property type="project" value="TreeGrafter"/>
</dbReference>
<feature type="non-terminal residue" evidence="3">
    <location>
        <position position="1"/>
    </location>
</feature>
<comment type="caution">
    <text evidence="3">The sequence shown here is derived from an EMBL/GenBank/DDBJ whole genome shotgun (WGS) entry which is preliminary data.</text>
</comment>
<evidence type="ECO:0000313" key="4">
    <source>
        <dbReference type="EMBL" id="CAL1149564.1"/>
    </source>
</evidence>
<evidence type="ECO:0000259" key="2">
    <source>
        <dbReference type="Pfam" id="PF00773"/>
    </source>
</evidence>
<organism evidence="3">
    <name type="scientific">Cladocopium goreaui</name>
    <dbReference type="NCBI Taxonomy" id="2562237"/>
    <lineage>
        <taxon>Eukaryota</taxon>
        <taxon>Sar</taxon>
        <taxon>Alveolata</taxon>
        <taxon>Dinophyceae</taxon>
        <taxon>Suessiales</taxon>
        <taxon>Symbiodiniaceae</taxon>
        <taxon>Cladocopium</taxon>
    </lineage>
</organism>
<gene>
    <name evidence="3" type="ORF">C1SCF055_LOCUS22685</name>
</gene>
<dbReference type="EMBL" id="CAMXCT010002171">
    <property type="protein sequence ID" value="CAI3996189.1"/>
    <property type="molecule type" value="Genomic_DNA"/>
</dbReference>
<evidence type="ECO:0000256" key="1">
    <source>
        <dbReference type="SAM" id="MobiDB-lite"/>
    </source>
</evidence>
<feature type="non-terminal residue" evidence="3">
    <location>
        <position position="413"/>
    </location>
</feature>
<proteinExistence type="predicted"/>
<dbReference type="EMBL" id="CAMXCT020002171">
    <property type="protein sequence ID" value="CAL1149564.1"/>
    <property type="molecule type" value="Genomic_DNA"/>
</dbReference>
<dbReference type="SUPFAM" id="SSF50249">
    <property type="entry name" value="Nucleic acid-binding proteins"/>
    <property type="match status" value="1"/>
</dbReference>
<evidence type="ECO:0000313" key="6">
    <source>
        <dbReference type="Proteomes" id="UP001152797"/>
    </source>
</evidence>
<dbReference type="OrthoDB" id="444467at2759"/>
<dbReference type="GO" id="GO:0003723">
    <property type="term" value="F:RNA binding"/>
    <property type="evidence" value="ECO:0007669"/>
    <property type="project" value="InterPro"/>
</dbReference>
<accession>A0A9P1CR11</accession>
<feature type="domain" description="RNB" evidence="2">
    <location>
        <begin position="3"/>
        <end position="175"/>
    </location>
</feature>
<sequence length="413" mass="46567">RSSAAFQLDDNGRVLGVVRESSSSVSHQLIEELMVLANHVVAESLLKAGISDGQGEVASEAAVQRPLLRCHPDTEEEVKKALVEILPQELQHRASVDQPLQALLLWCSQELPPIKYEAVCDTVLKSFKEANYMVAEGTEEDVEHWALSLPSYMHFTSPIRRYADVLVHRRLAHILDIDTNTEKPMVQSHQAFLDTLKNAVDVCNTKKRDAQDAQMEEIQIVLSDYVHRSGGIEVDDAVITRILVSDARVDHVPGDESQHEPQSRESRETSEKVRCETMSSYFGHLDSSIDDDLEERLHNWIEKSRAPEDTSADSLEELHKKIKWVRSSISHHTARLGGPWLPPTLPFLLTFDPRTRIFAISFANLLCIDIDEKDGCDKTTAAEVVERYAKSHGLTFRLLETDRGMHAYCTSRT</sequence>
<reference evidence="3" key="1">
    <citation type="submission" date="2022-10" db="EMBL/GenBank/DDBJ databases">
        <authorList>
            <person name="Chen Y."/>
            <person name="Dougan E. K."/>
            <person name="Chan C."/>
            <person name="Rhodes N."/>
            <person name="Thang M."/>
        </authorList>
    </citation>
    <scope>NUCLEOTIDE SEQUENCE</scope>
</reference>
<dbReference type="PANTHER" id="PTHR23355">
    <property type="entry name" value="RIBONUCLEASE"/>
    <property type="match status" value="1"/>
</dbReference>
<evidence type="ECO:0000313" key="5">
    <source>
        <dbReference type="EMBL" id="CAL4783501.1"/>
    </source>
</evidence>
<dbReference type="Proteomes" id="UP001152797">
    <property type="component" value="Unassembled WGS sequence"/>
</dbReference>
<dbReference type="InterPro" id="IPR001900">
    <property type="entry name" value="RNase_II/R"/>
</dbReference>
<dbReference type="GO" id="GO:0000932">
    <property type="term" value="C:P-body"/>
    <property type="evidence" value="ECO:0007669"/>
    <property type="project" value="TreeGrafter"/>
</dbReference>
<dbReference type="InterPro" id="IPR050180">
    <property type="entry name" value="RNR_Ribonuclease"/>
</dbReference>